<evidence type="ECO:0000256" key="2">
    <source>
        <dbReference type="ARBA" id="ARBA00006727"/>
    </source>
</evidence>
<proteinExistence type="inferred from homology"/>
<feature type="transmembrane region" description="Helical" evidence="4">
    <location>
        <begin position="331"/>
        <end position="356"/>
    </location>
</feature>
<feature type="transmembrane region" description="Helical" evidence="4">
    <location>
        <begin position="241"/>
        <end position="262"/>
    </location>
</feature>
<comment type="subcellular location">
    <subcellularLocation>
        <location evidence="1">Membrane</location>
        <topology evidence="1">Multi-pass membrane protein</topology>
    </subcellularLocation>
</comment>
<feature type="transmembrane region" description="Helical" evidence="4">
    <location>
        <begin position="277"/>
        <end position="297"/>
    </location>
</feature>
<dbReference type="Pfam" id="PF07690">
    <property type="entry name" value="MFS_1"/>
    <property type="match status" value="1"/>
</dbReference>
<feature type="region of interest" description="Disordered" evidence="3">
    <location>
        <begin position="1"/>
        <end position="27"/>
    </location>
</feature>
<feature type="transmembrane region" description="Helical" evidence="4">
    <location>
        <begin position="400"/>
        <end position="421"/>
    </location>
</feature>
<feature type="transmembrane region" description="Helical" evidence="4">
    <location>
        <begin position="368"/>
        <end position="388"/>
    </location>
</feature>
<feature type="transmembrane region" description="Helical" evidence="4">
    <location>
        <begin position="162"/>
        <end position="184"/>
    </location>
</feature>
<dbReference type="InterPro" id="IPR011701">
    <property type="entry name" value="MFS"/>
</dbReference>
<comment type="similarity">
    <text evidence="2">Belongs to the major facilitator superfamily. Monocarboxylate porter (TC 2.A.1.13) family.</text>
</comment>
<dbReference type="PANTHER" id="PTHR11360:SF281">
    <property type="entry name" value="ASPYRIDONES EFFLUX PROTEIN APDF-RELATED"/>
    <property type="match status" value="1"/>
</dbReference>
<dbReference type="GO" id="GO:0016020">
    <property type="term" value="C:membrane"/>
    <property type="evidence" value="ECO:0007669"/>
    <property type="project" value="UniProtKB-SubCell"/>
</dbReference>
<protein>
    <recommendedName>
        <fullName evidence="5">Major facilitator superfamily (MFS) profile domain-containing protein</fullName>
    </recommendedName>
</protein>
<feature type="transmembrane region" description="Helical" evidence="4">
    <location>
        <begin position="103"/>
        <end position="122"/>
    </location>
</feature>
<evidence type="ECO:0000259" key="5">
    <source>
        <dbReference type="PROSITE" id="PS50850"/>
    </source>
</evidence>
<feature type="transmembrane region" description="Helical" evidence="4">
    <location>
        <begin position="190"/>
        <end position="213"/>
    </location>
</feature>
<dbReference type="PANTHER" id="PTHR11360">
    <property type="entry name" value="MONOCARBOXYLATE TRANSPORTER"/>
    <property type="match status" value="1"/>
</dbReference>
<feature type="domain" description="Major facilitator superfamily (MFS) profile" evidence="5">
    <location>
        <begin position="240"/>
        <end position="435"/>
    </location>
</feature>
<dbReference type="SUPFAM" id="SSF103473">
    <property type="entry name" value="MFS general substrate transporter"/>
    <property type="match status" value="1"/>
</dbReference>
<dbReference type="InterPro" id="IPR036259">
    <property type="entry name" value="MFS_trans_sf"/>
</dbReference>
<keyword evidence="4" id="KW-0472">Membrane</keyword>
<dbReference type="Gene3D" id="1.20.1250.20">
    <property type="entry name" value="MFS general substrate transporter like domains"/>
    <property type="match status" value="2"/>
</dbReference>
<name>A0A9Q8ZFI2_CURCL</name>
<dbReference type="EMBL" id="CP089281">
    <property type="protein sequence ID" value="USP82436.1"/>
    <property type="molecule type" value="Genomic_DNA"/>
</dbReference>
<feature type="compositionally biased region" description="Polar residues" evidence="3">
    <location>
        <begin position="14"/>
        <end position="23"/>
    </location>
</feature>
<evidence type="ECO:0000313" key="7">
    <source>
        <dbReference type="Proteomes" id="UP001056012"/>
    </source>
</evidence>
<dbReference type="OrthoDB" id="6509908at2759"/>
<dbReference type="GO" id="GO:0022857">
    <property type="term" value="F:transmembrane transporter activity"/>
    <property type="evidence" value="ECO:0007669"/>
    <property type="project" value="InterPro"/>
</dbReference>
<dbReference type="AlphaFoldDB" id="A0A9Q8ZFI2"/>
<feature type="transmembrane region" description="Helical" evidence="4">
    <location>
        <begin position="304"/>
        <end position="325"/>
    </location>
</feature>
<keyword evidence="4" id="KW-0812">Transmembrane</keyword>
<accession>A0A9Q8ZFI2</accession>
<sequence>MIEKVSVKSIPSAPRSTTDTESSLPKEETSRPACLTILGSILVFYASSGLTNSFGFFQDFYSHEFLRGTPNLGIAFISTVQLALANLMAAVSGALCDRYGVKYLLLGSGLGTVTALLMLSFAQPEQFWFVFTTQGVLMGLSISFGAQPALMVVGQHFDRRRALAMGLVSTGSAMGGIVFPLMLGQALPRVGFAVAVRLTALKVAVCYSIAFCISTGKPKNTSGGRGGDYFIDFSGFLDRSYAILCVGTWFAVLGLWLPAYYIKTYTDNLYHGNNASKYFLCMMNACSMVGATLGGLLGDHMGRLNLLWLVTLLSGSLCLFLWLLSNDLATLILFACAYGFSASSVTALPISIIGEITPGDRLGARTGAFYSVITIASLIGTPIGGTLITDEHIREGYRWLIVFSGIVLIIGSIFMFSSRMLDDKYSYRQRQMETP</sequence>
<dbReference type="InterPro" id="IPR020846">
    <property type="entry name" value="MFS_dom"/>
</dbReference>
<evidence type="ECO:0000313" key="6">
    <source>
        <dbReference type="EMBL" id="USP82436.1"/>
    </source>
</evidence>
<dbReference type="InterPro" id="IPR050327">
    <property type="entry name" value="Proton-linked_MCT"/>
</dbReference>
<keyword evidence="7" id="KW-1185">Reference proteome</keyword>
<evidence type="ECO:0000256" key="1">
    <source>
        <dbReference type="ARBA" id="ARBA00004141"/>
    </source>
</evidence>
<feature type="transmembrane region" description="Helical" evidence="4">
    <location>
        <begin position="128"/>
        <end position="150"/>
    </location>
</feature>
<evidence type="ECO:0000256" key="3">
    <source>
        <dbReference type="SAM" id="MobiDB-lite"/>
    </source>
</evidence>
<dbReference type="VEuPathDB" id="FungiDB:yc1106_09710"/>
<feature type="transmembrane region" description="Helical" evidence="4">
    <location>
        <begin position="74"/>
        <end position="96"/>
    </location>
</feature>
<reference evidence="6" key="1">
    <citation type="submission" date="2021-12" db="EMBL/GenBank/DDBJ databases">
        <title>Curvularia clavata genome.</title>
        <authorList>
            <person name="Cao Y."/>
        </authorList>
    </citation>
    <scope>NUCLEOTIDE SEQUENCE</scope>
    <source>
        <strain evidence="6">Yc1106</strain>
    </source>
</reference>
<dbReference type="PROSITE" id="PS50850">
    <property type="entry name" value="MFS"/>
    <property type="match status" value="1"/>
</dbReference>
<dbReference type="Proteomes" id="UP001056012">
    <property type="component" value="Chromosome 8"/>
</dbReference>
<keyword evidence="4" id="KW-1133">Transmembrane helix</keyword>
<organism evidence="6 7">
    <name type="scientific">Curvularia clavata</name>
    <dbReference type="NCBI Taxonomy" id="95742"/>
    <lineage>
        <taxon>Eukaryota</taxon>
        <taxon>Fungi</taxon>
        <taxon>Dikarya</taxon>
        <taxon>Ascomycota</taxon>
        <taxon>Pezizomycotina</taxon>
        <taxon>Dothideomycetes</taxon>
        <taxon>Pleosporomycetidae</taxon>
        <taxon>Pleosporales</taxon>
        <taxon>Pleosporineae</taxon>
        <taxon>Pleosporaceae</taxon>
        <taxon>Curvularia</taxon>
    </lineage>
</organism>
<feature type="transmembrane region" description="Helical" evidence="4">
    <location>
        <begin position="33"/>
        <end position="54"/>
    </location>
</feature>
<gene>
    <name evidence="6" type="ORF">yc1106_09710</name>
</gene>
<evidence type="ECO:0000256" key="4">
    <source>
        <dbReference type="SAM" id="Phobius"/>
    </source>
</evidence>